<dbReference type="Proteomes" id="UP000201968">
    <property type="component" value="Segment"/>
</dbReference>
<name>A0A1C9EI20_9CAUD</name>
<gene>
    <name evidence="1" type="primary">39</name>
    <name evidence="1" type="ORF">SEA_NYCEIRAE_39</name>
</gene>
<organism evidence="1 2">
    <name type="scientific">Gordonia phage Nyceirae</name>
    <dbReference type="NCBI Taxonomy" id="1887651"/>
    <lineage>
        <taxon>Viruses</taxon>
        <taxon>Duplodnaviria</taxon>
        <taxon>Heunggongvirae</taxon>
        <taxon>Uroviricota</taxon>
        <taxon>Caudoviricetes</taxon>
        <taxon>Nyceiraevirus</taxon>
        <taxon>Nyceiraevirus nyceirae</taxon>
    </lineage>
</organism>
<evidence type="ECO:0008006" key="3">
    <source>
        <dbReference type="Google" id="ProtNLM"/>
    </source>
</evidence>
<dbReference type="GeneID" id="29078404"/>
<accession>A0A1C9EI20</accession>
<dbReference type="RefSeq" id="YP_009277957.1">
    <property type="nucleotide sequence ID" value="NC_031004.1"/>
</dbReference>
<reference evidence="2" key="1">
    <citation type="submission" date="2016-07" db="EMBL/GenBank/DDBJ databases">
        <authorList>
            <person name="Florea S."/>
            <person name="Webb J.S."/>
            <person name="Jaromczyk J."/>
            <person name="Schardl C.L."/>
        </authorList>
    </citation>
    <scope>NUCLEOTIDE SEQUENCE [LARGE SCALE GENOMIC DNA]</scope>
</reference>
<protein>
    <recommendedName>
        <fullName evidence="3">Lipoprotein</fullName>
    </recommendedName>
</protein>
<evidence type="ECO:0000313" key="2">
    <source>
        <dbReference type="Proteomes" id="UP000201968"/>
    </source>
</evidence>
<dbReference type="EMBL" id="KX557282">
    <property type="protein sequence ID" value="AON97402.1"/>
    <property type="molecule type" value="Genomic_DNA"/>
</dbReference>
<keyword evidence="2" id="KW-1185">Reference proteome</keyword>
<proteinExistence type="predicted"/>
<dbReference type="KEGG" id="vg:29078404"/>
<evidence type="ECO:0000313" key="1">
    <source>
        <dbReference type="EMBL" id="AON97402.1"/>
    </source>
</evidence>
<dbReference type="PROSITE" id="PS51257">
    <property type="entry name" value="PROKAR_LIPOPROTEIN"/>
    <property type="match status" value="1"/>
</dbReference>
<sequence length="152" mass="15248">MRISTAIAAATISAGLLVTSCGGGGSDSAGGGADQGFAGSGTISAMVTYPQIGAPDAEACVVSSASGTIQRGTSLIVRTQDGELVGESELPQGSLLKDESGLVGWCEWRFSVEVTQRQPNYQIEVGDGSVSTAGQIELSTGEFKFLVPASGG</sequence>